<feature type="binding site" evidence="2">
    <location>
        <position position="197"/>
    </location>
    <ligand>
        <name>S-adenosyl-L-methionine</name>
        <dbReference type="ChEBI" id="CHEBI:59789"/>
    </ligand>
</feature>
<evidence type="ECO:0000313" key="6">
    <source>
        <dbReference type="Proteomes" id="UP000324260"/>
    </source>
</evidence>
<dbReference type="InterPro" id="IPR048647">
    <property type="entry name" value="RlmA_N"/>
</dbReference>
<dbReference type="RefSeq" id="WP_149321700.1">
    <property type="nucleotide sequence ID" value="NZ_JARWAH010000007.1"/>
</dbReference>
<dbReference type="InterPro" id="IPR041698">
    <property type="entry name" value="Methyltransf_25"/>
</dbReference>
<evidence type="ECO:0000313" key="5">
    <source>
        <dbReference type="EMBL" id="TZG40080.1"/>
    </source>
</evidence>
<sequence>MSHTPFQALACPLDGDPLQRRDGAWRCPAGHSFDIARQGYVHLLPVQNKRSRDPGDSKEMVAARRRFLEAGHYQPIAEAVSRAVLAEAPAGDTLSCLDAGCGEGYYLRELARACEEAAGGDRSLALLGMDISKWAILAAAKQWKGAIWAVGTNAHLPVQANSLDRVLCLFGFPVYPEFARVLKPGGELLLVDAGPDHLRELREIIYPTLKPPRDGDAAVPEGFTRLGSETLRESIELSGPEPIADLLAMTPHLHRASAEGRARAASLTSLRLTVDVRLTRWKPEDVA</sequence>
<organism evidence="5 6">
    <name type="scientific">Halomonas eurihalina</name>
    <dbReference type="NCBI Taxonomy" id="42566"/>
    <lineage>
        <taxon>Bacteria</taxon>
        <taxon>Pseudomonadati</taxon>
        <taxon>Pseudomonadota</taxon>
        <taxon>Gammaproteobacteria</taxon>
        <taxon>Oceanospirillales</taxon>
        <taxon>Halomonadaceae</taxon>
        <taxon>Halomonas</taxon>
    </lineage>
</organism>
<keyword evidence="5" id="KW-0489">Methyltransferase</keyword>
<dbReference type="InterPro" id="IPR050508">
    <property type="entry name" value="Methyltransf_Superfamily"/>
</dbReference>
<accession>A0A5D9DAE5</accession>
<evidence type="ECO:0000259" key="4">
    <source>
        <dbReference type="Pfam" id="PF21302"/>
    </source>
</evidence>
<dbReference type="PANTHER" id="PTHR42912:SF45">
    <property type="entry name" value="23S RRNA (GUANINE(745)-N(1))-METHYLTRANSFERASE"/>
    <property type="match status" value="1"/>
</dbReference>
<feature type="domain" description="23S rRNA (guanine(745)-N(1))-methyltransferase N-terminal" evidence="4">
    <location>
        <begin position="10"/>
        <end position="52"/>
    </location>
</feature>
<keyword evidence="5" id="KW-0808">Transferase</keyword>
<protein>
    <submittedName>
        <fullName evidence="5">Methyltransferase domain-containing protein</fullName>
    </submittedName>
</protein>
<feature type="binding site" evidence="1">
    <location>
        <position position="31"/>
    </location>
    <ligand>
        <name>Zn(2+)</name>
        <dbReference type="ChEBI" id="CHEBI:29105"/>
    </ligand>
</feature>
<dbReference type="Gene3D" id="3.40.50.150">
    <property type="entry name" value="Vaccinia Virus protein VP39"/>
    <property type="match status" value="1"/>
</dbReference>
<feature type="binding site" evidence="1">
    <location>
        <position position="27"/>
    </location>
    <ligand>
        <name>Zn(2+)</name>
        <dbReference type="ChEBI" id="CHEBI:29105"/>
    </ligand>
</feature>
<evidence type="ECO:0000256" key="1">
    <source>
        <dbReference type="PIRSR" id="PIRSR018249-1"/>
    </source>
</evidence>
<keyword evidence="6" id="KW-1185">Reference proteome</keyword>
<dbReference type="CDD" id="cd02440">
    <property type="entry name" value="AdoMet_MTases"/>
    <property type="match status" value="1"/>
</dbReference>
<evidence type="ECO:0000259" key="3">
    <source>
        <dbReference type="Pfam" id="PF13649"/>
    </source>
</evidence>
<dbReference type="AlphaFoldDB" id="A0A5D9DAE5"/>
<dbReference type="InterPro" id="IPR029063">
    <property type="entry name" value="SAM-dependent_MTases_sf"/>
</dbReference>
<dbReference type="OrthoDB" id="108476at2"/>
<dbReference type="GO" id="GO:0008168">
    <property type="term" value="F:methyltransferase activity"/>
    <property type="evidence" value="ECO:0007669"/>
    <property type="project" value="UniProtKB-KW"/>
</dbReference>
<dbReference type="Pfam" id="PF13649">
    <property type="entry name" value="Methyltransf_25"/>
    <property type="match status" value="1"/>
</dbReference>
<proteinExistence type="predicted"/>
<keyword evidence="1" id="KW-0862">Zinc</keyword>
<dbReference type="EMBL" id="VTPU01000006">
    <property type="protein sequence ID" value="TZG40080.1"/>
    <property type="molecule type" value="Genomic_DNA"/>
</dbReference>
<reference evidence="5 6" key="1">
    <citation type="submission" date="2019-08" db="EMBL/GenBank/DDBJ databases">
        <title>Draft Genome Sequence of Halomonas eurihalina Isolated from Preserved Hide-surface.</title>
        <authorList>
            <person name="Hussain S.A."/>
            <person name="Xu A."/>
            <person name="Sarker M."/>
            <person name="Sommers C."/>
        </authorList>
    </citation>
    <scope>NUCLEOTIDE SEQUENCE [LARGE SCALE GENOMIC DNA]</scope>
    <source>
        <strain evidence="5 6">MS1</strain>
    </source>
</reference>
<feature type="domain" description="Methyltransferase" evidence="3">
    <location>
        <begin position="97"/>
        <end position="186"/>
    </location>
</feature>
<dbReference type="InterPro" id="IPR016718">
    <property type="entry name" value="rRNA_m1G-MeTrfase_A_prd"/>
</dbReference>
<dbReference type="Pfam" id="PF21302">
    <property type="entry name" value="Zn_ribbon_RlmA"/>
    <property type="match status" value="1"/>
</dbReference>
<gene>
    <name evidence="5" type="ORF">FZZ93_07475</name>
</gene>
<feature type="binding site" evidence="2">
    <location>
        <position position="73"/>
    </location>
    <ligand>
        <name>S-adenosyl-L-methionine</name>
        <dbReference type="ChEBI" id="CHEBI:59789"/>
    </ligand>
</feature>
<dbReference type="Proteomes" id="UP000324260">
    <property type="component" value="Unassembled WGS sequence"/>
</dbReference>
<dbReference type="GO" id="GO:0046872">
    <property type="term" value="F:metal ion binding"/>
    <property type="evidence" value="ECO:0007669"/>
    <property type="project" value="UniProtKB-KW"/>
</dbReference>
<comment type="caution">
    <text evidence="5">The sequence shown here is derived from an EMBL/GenBank/DDBJ whole genome shotgun (WGS) entry which is preliminary data.</text>
</comment>
<name>A0A5D9DAE5_HALER</name>
<evidence type="ECO:0000256" key="2">
    <source>
        <dbReference type="PIRSR" id="PIRSR018249-2"/>
    </source>
</evidence>
<keyword evidence="1" id="KW-0479">Metal-binding</keyword>
<dbReference type="GO" id="GO:0032259">
    <property type="term" value="P:methylation"/>
    <property type="evidence" value="ECO:0007669"/>
    <property type="project" value="UniProtKB-KW"/>
</dbReference>
<dbReference type="PANTHER" id="PTHR42912">
    <property type="entry name" value="METHYLTRANSFERASE"/>
    <property type="match status" value="1"/>
</dbReference>
<keyword evidence="2" id="KW-0949">S-adenosyl-L-methionine</keyword>
<feature type="binding site" evidence="2">
    <location>
        <begin position="103"/>
        <end position="104"/>
    </location>
    <ligand>
        <name>S-adenosyl-L-methionine</name>
        <dbReference type="ChEBI" id="CHEBI:59789"/>
    </ligand>
</feature>
<dbReference type="SUPFAM" id="SSF53335">
    <property type="entry name" value="S-adenosyl-L-methionine-dependent methyltransferases"/>
    <property type="match status" value="1"/>
</dbReference>
<dbReference type="PIRSF" id="PIRSF018249">
    <property type="entry name" value="MyrA_prd"/>
    <property type="match status" value="1"/>
</dbReference>